<evidence type="ECO:0000256" key="2">
    <source>
        <dbReference type="SAM" id="MobiDB-lite"/>
    </source>
</evidence>
<dbReference type="InterPro" id="IPR010095">
    <property type="entry name" value="Cas12f1-like_TNB"/>
</dbReference>
<feature type="compositionally biased region" description="Basic and acidic residues" evidence="2">
    <location>
        <begin position="365"/>
        <end position="375"/>
    </location>
</feature>
<evidence type="ECO:0000313" key="4">
    <source>
        <dbReference type="EMBL" id="KAG0303308.1"/>
    </source>
</evidence>
<proteinExistence type="predicted"/>
<accession>A0A9P6UIW4</accession>
<dbReference type="GO" id="GO:0003677">
    <property type="term" value="F:DNA binding"/>
    <property type="evidence" value="ECO:0007669"/>
    <property type="project" value="UniProtKB-KW"/>
</dbReference>
<feature type="domain" description="Cas12f1-like TNB" evidence="3">
    <location>
        <begin position="217"/>
        <end position="280"/>
    </location>
</feature>
<evidence type="ECO:0000313" key="5">
    <source>
        <dbReference type="Proteomes" id="UP000823405"/>
    </source>
</evidence>
<dbReference type="OrthoDB" id="2431340at2759"/>
<comment type="caution">
    <text evidence="4">The sequence shown here is derived from an EMBL/GenBank/DDBJ whole genome shotgun (WGS) entry which is preliminary data.</text>
</comment>
<name>A0A9P6UIW4_9FUNG</name>
<gene>
    <name evidence="4" type="ORF">BGZ97_001957</name>
</gene>
<dbReference type="AlphaFoldDB" id="A0A9P6UIW4"/>
<keyword evidence="5" id="KW-1185">Reference proteome</keyword>
<dbReference type="EMBL" id="JAAAIN010001414">
    <property type="protein sequence ID" value="KAG0303308.1"/>
    <property type="molecule type" value="Genomic_DNA"/>
</dbReference>
<reference evidence="4" key="1">
    <citation type="journal article" date="2020" name="Fungal Divers.">
        <title>Resolving the Mortierellaceae phylogeny through synthesis of multi-gene phylogenetics and phylogenomics.</title>
        <authorList>
            <person name="Vandepol N."/>
            <person name="Liber J."/>
            <person name="Desiro A."/>
            <person name="Na H."/>
            <person name="Kennedy M."/>
            <person name="Barry K."/>
            <person name="Grigoriev I.V."/>
            <person name="Miller A.N."/>
            <person name="O'Donnell K."/>
            <person name="Stajich J.E."/>
            <person name="Bonito G."/>
        </authorList>
    </citation>
    <scope>NUCLEOTIDE SEQUENCE</scope>
    <source>
        <strain evidence="4">NVP60</strain>
    </source>
</reference>
<protein>
    <recommendedName>
        <fullName evidence="3">Cas12f1-like TNB domain-containing protein</fullName>
    </recommendedName>
</protein>
<organism evidence="4 5">
    <name type="scientific">Linnemannia gamsii</name>
    <dbReference type="NCBI Taxonomy" id="64522"/>
    <lineage>
        <taxon>Eukaryota</taxon>
        <taxon>Fungi</taxon>
        <taxon>Fungi incertae sedis</taxon>
        <taxon>Mucoromycota</taxon>
        <taxon>Mortierellomycotina</taxon>
        <taxon>Mortierellomycetes</taxon>
        <taxon>Mortierellales</taxon>
        <taxon>Mortierellaceae</taxon>
        <taxon>Linnemannia</taxon>
    </lineage>
</organism>
<feature type="region of interest" description="Disordered" evidence="2">
    <location>
        <begin position="300"/>
        <end position="375"/>
    </location>
</feature>
<sequence length="375" mass="41290">MTLSLDGGQACIYGAFAHLPAGLPTKSKGKEPVKNNLPMEGVIATNRQSTVRVAVQDPILPTSAQESTMSAPGISPRPVFYNVAVKSKAVYQPNFRFRRWLENEKNVIPDGEEESVLGIEARLPPLRGQEASVVNYIKDLESVETRLLQFYSGGDNRYDRHVWDMERARHVEFQMMADQLLKIVGGGIGVRYDPSKPALIGIGLGQFLTRSGLSSLHSSFLSYFIQKARSLGYLVVGLNEFYTSKKCPGCGLFVCQVDMRRFYCPNCRVYHHRDVMAAENMANITQGYLAHQERPDYLHPVAKDGSLPWKAKRDDGSRSSSTSSGTTSTATTSGNTSSTASNSAANSANPTKGRRKRTATTSNVDEQRPEKASRN</sequence>
<keyword evidence="1" id="KW-0238">DNA-binding</keyword>
<feature type="compositionally biased region" description="Low complexity" evidence="2">
    <location>
        <begin position="319"/>
        <end position="349"/>
    </location>
</feature>
<dbReference type="Pfam" id="PF07282">
    <property type="entry name" value="Cas12f1-like_TNB"/>
    <property type="match status" value="1"/>
</dbReference>
<evidence type="ECO:0000256" key="1">
    <source>
        <dbReference type="ARBA" id="ARBA00023125"/>
    </source>
</evidence>
<evidence type="ECO:0000259" key="3">
    <source>
        <dbReference type="Pfam" id="PF07282"/>
    </source>
</evidence>
<dbReference type="Proteomes" id="UP000823405">
    <property type="component" value="Unassembled WGS sequence"/>
</dbReference>